<dbReference type="HOGENOM" id="CLU_039650_0_0_1"/>
<name>M2LVS9_BAUPA</name>
<dbReference type="Proteomes" id="UP000011761">
    <property type="component" value="Unassembled WGS sequence"/>
</dbReference>
<proteinExistence type="predicted"/>
<dbReference type="AlphaFoldDB" id="M2LVS9"/>
<dbReference type="RefSeq" id="XP_007673923.1">
    <property type="nucleotide sequence ID" value="XM_007675733.1"/>
</dbReference>
<dbReference type="eggNOG" id="ENOG502SHA6">
    <property type="taxonomic scope" value="Eukaryota"/>
</dbReference>
<evidence type="ECO:0000313" key="2">
    <source>
        <dbReference type="Proteomes" id="UP000011761"/>
    </source>
</evidence>
<dbReference type="OMA" id="ERHPTRW"/>
<protein>
    <recommendedName>
        <fullName evidence="3">Transcription factor domain-containing protein</fullName>
    </recommendedName>
</protein>
<dbReference type="EMBL" id="KB445552">
    <property type="protein sequence ID" value="EMC98767.1"/>
    <property type="molecule type" value="Genomic_DNA"/>
</dbReference>
<dbReference type="OrthoDB" id="4109707at2759"/>
<reference evidence="1 2" key="1">
    <citation type="journal article" date="2012" name="PLoS Pathog.">
        <title>Diverse lifestyles and strategies of plant pathogenesis encoded in the genomes of eighteen Dothideomycetes fungi.</title>
        <authorList>
            <person name="Ohm R.A."/>
            <person name="Feau N."/>
            <person name="Henrissat B."/>
            <person name="Schoch C.L."/>
            <person name="Horwitz B.A."/>
            <person name="Barry K.W."/>
            <person name="Condon B.J."/>
            <person name="Copeland A.C."/>
            <person name="Dhillon B."/>
            <person name="Glaser F."/>
            <person name="Hesse C.N."/>
            <person name="Kosti I."/>
            <person name="LaButti K."/>
            <person name="Lindquist E.A."/>
            <person name="Lucas S."/>
            <person name="Salamov A.A."/>
            <person name="Bradshaw R.E."/>
            <person name="Ciuffetti L."/>
            <person name="Hamelin R.C."/>
            <person name="Kema G.H.J."/>
            <person name="Lawrence C."/>
            <person name="Scott J.A."/>
            <person name="Spatafora J.W."/>
            <person name="Turgeon B.G."/>
            <person name="de Wit P.J.G.M."/>
            <person name="Zhong S."/>
            <person name="Goodwin S.B."/>
            <person name="Grigoriev I.V."/>
        </authorList>
    </citation>
    <scope>NUCLEOTIDE SEQUENCE [LARGE SCALE GENOMIC DNA]</scope>
    <source>
        <strain evidence="1 2">UAMH 10762</strain>
    </source>
</reference>
<gene>
    <name evidence="1" type="ORF">BAUCODRAFT_120068</name>
</gene>
<dbReference type="GeneID" id="19107475"/>
<sequence>MHDTSDHVLSDGASAGLNLADHSAWPAERHPTRWDVDEANHVPTSMVVDRFRSALLHAESEDVVKDAMSWDLNSYVLERPAASAHLPYTYPMVLLSSLPSLPSDHDLLTLRQAYFPKFERHVFVRDLGSGNLIASSNPPYLRLATACVAAILSDYANVVAEESLGTNLFAAGARVWTVMVEVDNREARNVKTIVAAALLSTYGSLSMNNGIRRKTSEILCNIITMSRRLRLSDATPSAYSTLSPSERDIAGKGSLLCYIVLVDIVHSLSNNTAPNYSVRELELRMPSSNHSFSTVYSSLLHGHVLPGDLSTTEDGLLLIIALLSDVYYVQKCHPRLLDQFGTSSVINPYRPLCSNSELAHMTALFDGALSRWKQRFFAGASHDVLALYYFTLLQLRWPDVPELPTLLNRHTAKPTSEAIPSECLSIAWAIHANVESASANDTQRLSIWLPCILYLSALVVWRSHSQDRKDMSFGGLSSLRMYEFTLSQLPWPCCPDMVRVLETLRRQSGN</sequence>
<evidence type="ECO:0000313" key="1">
    <source>
        <dbReference type="EMBL" id="EMC98767.1"/>
    </source>
</evidence>
<organism evidence="1 2">
    <name type="scientific">Baudoinia panamericana (strain UAMH 10762)</name>
    <name type="common">Angels' share fungus</name>
    <name type="synonym">Baudoinia compniacensis (strain UAMH 10762)</name>
    <dbReference type="NCBI Taxonomy" id="717646"/>
    <lineage>
        <taxon>Eukaryota</taxon>
        <taxon>Fungi</taxon>
        <taxon>Dikarya</taxon>
        <taxon>Ascomycota</taxon>
        <taxon>Pezizomycotina</taxon>
        <taxon>Dothideomycetes</taxon>
        <taxon>Dothideomycetidae</taxon>
        <taxon>Mycosphaerellales</taxon>
        <taxon>Teratosphaeriaceae</taxon>
        <taxon>Baudoinia</taxon>
    </lineage>
</organism>
<accession>M2LVS9</accession>
<dbReference type="KEGG" id="bcom:BAUCODRAFT_120068"/>
<evidence type="ECO:0008006" key="3">
    <source>
        <dbReference type="Google" id="ProtNLM"/>
    </source>
</evidence>
<keyword evidence="2" id="KW-1185">Reference proteome</keyword>